<proteinExistence type="predicted"/>
<reference evidence="1 2" key="1">
    <citation type="submission" date="2021-11" db="EMBL/GenBank/DDBJ databases">
        <title>Black yeast isolated from Biological Soil Crust.</title>
        <authorList>
            <person name="Kurbessoian T."/>
        </authorList>
    </citation>
    <scope>NUCLEOTIDE SEQUENCE [LARGE SCALE GENOMIC DNA]</scope>
    <source>
        <strain evidence="1 2">CCFEE 5522</strain>
    </source>
</reference>
<dbReference type="EMBL" id="JAVFHQ010000003">
    <property type="protein sequence ID" value="KAK4549877.1"/>
    <property type="molecule type" value="Genomic_DNA"/>
</dbReference>
<evidence type="ECO:0000313" key="1">
    <source>
        <dbReference type="EMBL" id="KAK4549877.1"/>
    </source>
</evidence>
<name>A0AAV9JWH1_9PEZI</name>
<dbReference type="Proteomes" id="UP001324427">
    <property type="component" value="Unassembled WGS sequence"/>
</dbReference>
<comment type="caution">
    <text evidence="1">The sequence shown here is derived from an EMBL/GenBank/DDBJ whole genome shotgun (WGS) entry which is preliminary data.</text>
</comment>
<sequence length="141" mass="15890">MCYRFRPEYLCRCWCQPKWFFCDSSHAANIYAGRPCPTNTAARYLADLTAIAYIEELGFCCSEACCEEMVQARRSRYAALGAEDEELVRGMENVGPAEMARQAERLEEARGVVEAAEVRHGGCGEARASYLEDPMDVPGRW</sequence>
<gene>
    <name evidence="1" type="ORF">LTR36_005178</name>
</gene>
<protein>
    <submittedName>
        <fullName evidence="1">Uncharacterized protein</fullName>
    </submittedName>
</protein>
<organism evidence="1 2">
    <name type="scientific">Oleoguttula mirabilis</name>
    <dbReference type="NCBI Taxonomy" id="1507867"/>
    <lineage>
        <taxon>Eukaryota</taxon>
        <taxon>Fungi</taxon>
        <taxon>Dikarya</taxon>
        <taxon>Ascomycota</taxon>
        <taxon>Pezizomycotina</taxon>
        <taxon>Dothideomycetes</taxon>
        <taxon>Dothideomycetidae</taxon>
        <taxon>Mycosphaerellales</taxon>
        <taxon>Teratosphaeriaceae</taxon>
        <taxon>Oleoguttula</taxon>
    </lineage>
</organism>
<keyword evidence="2" id="KW-1185">Reference proteome</keyword>
<dbReference type="AlphaFoldDB" id="A0AAV9JWH1"/>
<evidence type="ECO:0000313" key="2">
    <source>
        <dbReference type="Proteomes" id="UP001324427"/>
    </source>
</evidence>
<accession>A0AAV9JWH1</accession>